<evidence type="ECO:0000256" key="1">
    <source>
        <dbReference type="ARBA" id="ARBA00005046"/>
    </source>
</evidence>
<dbReference type="Gene3D" id="2.40.340.10">
    <property type="entry name" value="MoeA, C-terminal, domain IV"/>
    <property type="match status" value="1"/>
</dbReference>
<keyword evidence="6" id="KW-1185">Reference proteome</keyword>
<evidence type="ECO:0000313" key="6">
    <source>
        <dbReference type="Proteomes" id="UP001156836"/>
    </source>
</evidence>
<dbReference type="SUPFAM" id="SSF53218">
    <property type="entry name" value="Molybdenum cofactor biosynthesis proteins"/>
    <property type="match status" value="1"/>
</dbReference>
<comment type="catalytic activity">
    <reaction evidence="3">
        <text>adenylyl-molybdopterin + molybdate = Mo-molybdopterin + AMP + H(+)</text>
        <dbReference type="Rhea" id="RHEA:35047"/>
        <dbReference type="ChEBI" id="CHEBI:15378"/>
        <dbReference type="ChEBI" id="CHEBI:36264"/>
        <dbReference type="ChEBI" id="CHEBI:62727"/>
        <dbReference type="ChEBI" id="CHEBI:71302"/>
        <dbReference type="ChEBI" id="CHEBI:456215"/>
    </reaction>
</comment>
<comment type="cofactor">
    <cofactor evidence="3">
        <name>Mg(2+)</name>
        <dbReference type="ChEBI" id="CHEBI:18420"/>
    </cofactor>
</comment>
<dbReference type="InterPro" id="IPR008284">
    <property type="entry name" value="MoCF_biosynth_CS"/>
</dbReference>
<comment type="similarity">
    <text evidence="3">Belongs to the MoeA family.</text>
</comment>
<dbReference type="PANTHER" id="PTHR10192">
    <property type="entry name" value="MOLYBDOPTERIN BIOSYNTHESIS PROTEIN"/>
    <property type="match status" value="1"/>
</dbReference>
<dbReference type="InterPro" id="IPR001453">
    <property type="entry name" value="MoaB/Mog_dom"/>
</dbReference>
<proteinExistence type="inferred from homology"/>
<dbReference type="InterPro" id="IPR038987">
    <property type="entry name" value="MoeA-like"/>
</dbReference>
<feature type="domain" description="MoaB/Mog" evidence="4">
    <location>
        <begin position="2"/>
        <end position="98"/>
    </location>
</feature>
<organism evidence="5 6">
    <name type="scientific">Chitiniphilus shinanonensis</name>
    <dbReference type="NCBI Taxonomy" id="553088"/>
    <lineage>
        <taxon>Bacteria</taxon>
        <taxon>Pseudomonadati</taxon>
        <taxon>Pseudomonadota</taxon>
        <taxon>Betaproteobacteria</taxon>
        <taxon>Neisseriales</taxon>
        <taxon>Chitinibacteraceae</taxon>
        <taxon>Chitiniphilus</taxon>
    </lineage>
</organism>
<dbReference type="InterPro" id="IPR005111">
    <property type="entry name" value="MoeA_C_domain_IV"/>
</dbReference>
<dbReference type="Gene3D" id="3.40.980.10">
    <property type="entry name" value="MoaB/Mog-like domain"/>
    <property type="match status" value="1"/>
</dbReference>
<keyword evidence="2 3" id="KW-0501">Molybdenum cofactor biosynthesis</keyword>
<comment type="caution">
    <text evidence="5">The sequence shown here is derived from an EMBL/GenBank/DDBJ whole genome shotgun (WGS) entry which is preliminary data.</text>
</comment>
<dbReference type="Proteomes" id="UP001156836">
    <property type="component" value="Unassembled WGS sequence"/>
</dbReference>
<dbReference type="PROSITE" id="PS01079">
    <property type="entry name" value="MOCF_BIOSYNTHESIS_2"/>
    <property type="match status" value="1"/>
</dbReference>
<evidence type="ECO:0000313" key="5">
    <source>
        <dbReference type="EMBL" id="GLS06168.1"/>
    </source>
</evidence>
<comment type="function">
    <text evidence="3">Catalyzes the insertion of molybdate into adenylated molybdopterin with the concomitant release of AMP.</text>
</comment>
<keyword evidence="3" id="KW-0460">Magnesium</keyword>
<name>A0ABQ6C1Z8_9NEIS</name>
<keyword evidence="3" id="KW-0808">Transferase</keyword>
<keyword evidence="3" id="KW-0500">Molybdenum</keyword>
<keyword evidence="3" id="KW-0479">Metal-binding</keyword>
<comment type="pathway">
    <text evidence="1 3">Cofactor biosynthesis; molybdopterin biosynthesis.</text>
</comment>
<reference evidence="6" key="1">
    <citation type="journal article" date="2019" name="Int. J. Syst. Evol. Microbiol.">
        <title>The Global Catalogue of Microorganisms (GCM) 10K type strain sequencing project: providing services to taxonomists for standard genome sequencing and annotation.</title>
        <authorList>
            <consortium name="The Broad Institute Genomics Platform"/>
            <consortium name="The Broad Institute Genome Sequencing Center for Infectious Disease"/>
            <person name="Wu L."/>
            <person name="Ma J."/>
        </authorList>
    </citation>
    <scope>NUCLEOTIDE SEQUENCE [LARGE SCALE GENOMIC DNA]</scope>
    <source>
        <strain evidence="6">NBRC 104970</strain>
    </source>
</reference>
<dbReference type="Pfam" id="PF03454">
    <property type="entry name" value="MoeA_C"/>
    <property type="match status" value="1"/>
</dbReference>
<dbReference type="SMART" id="SM00852">
    <property type="entry name" value="MoCF_biosynth"/>
    <property type="match status" value="1"/>
</dbReference>
<evidence type="ECO:0000256" key="2">
    <source>
        <dbReference type="ARBA" id="ARBA00023150"/>
    </source>
</evidence>
<dbReference type="InterPro" id="IPR036425">
    <property type="entry name" value="MoaB/Mog-like_dom_sf"/>
</dbReference>
<dbReference type="Pfam" id="PF00994">
    <property type="entry name" value="MoCF_biosynth"/>
    <property type="match status" value="1"/>
</dbReference>
<sequence length="182" mass="19159">MDLGSVADDPAATRARLREATELCDLIVSSGGASLGDADHVRDAVAALGAIAHWQVAIKPGKPFAFGHVLGKPFVALPGNPVAAAITFLLLARPLVRRAGGEHAPPQETVAYPLLDAADNPGPRRHFLRGRFVELDGIRHVQPFEQQGSAALATLAQAEVLLELPAQARLAAGNRVRCYPMG</sequence>
<gene>
    <name evidence="5" type="ORF">GCM10007860_33370</name>
</gene>
<dbReference type="EMBL" id="BSOZ01000099">
    <property type="protein sequence ID" value="GLS06168.1"/>
    <property type="molecule type" value="Genomic_DNA"/>
</dbReference>
<protein>
    <recommendedName>
        <fullName evidence="3">Molybdopterin molybdenumtransferase</fullName>
        <ecNumber evidence="3">2.10.1.1</ecNumber>
    </recommendedName>
</protein>
<accession>A0ABQ6C1Z8</accession>
<dbReference type="SUPFAM" id="SSF63867">
    <property type="entry name" value="MoeA C-terminal domain-like"/>
    <property type="match status" value="1"/>
</dbReference>
<evidence type="ECO:0000256" key="3">
    <source>
        <dbReference type="RuleBase" id="RU365090"/>
    </source>
</evidence>
<dbReference type="EC" id="2.10.1.1" evidence="3"/>
<dbReference type="InterPro" id="IPR036688">
    <property type="entry name" value="MoeA_C_domain_IV_sf"/>
</dbReference>
<dbReference type="PANTHER" id="PTHR10192:SF5">
    <property type="entry name" value="GEPHYRIN"/>
    <property type="match status" value="1"/>
</dbReference>
<evidence type="ECO:0000259" key="4">
    <source>
        <dbReference type="SMART" id="SM00852"/>
    </source>
</evidence>